<dbReference type="Proteomes" id="UP000634136">
    <property type="component" value="Unassembled WGS sequence"/>
</dbReference>
<feature type="region of interest" description="Disordered" evidence="1">
    <location>
        <begin position="22"/>
        <end position="47"/>
    </location>
</feature>
<reference evidence="2" key="1">
    <citation type="submission" date="2020-09" db="EMBL/GenBank/DDBJ databases">
        <title>Genome-Enabled Discovery of Anthraquinone Biosynthesis in Senna tora.</title>
        <authorList>
            <person name="Kang S.-H."/>
            <person name="Pandey R.P."/>
            <person name="Lee C.-M."/>
            <person name="Sim J.-S."/>
            <person name="Jeong J.-T."/>
            <person name="Choi B.-S."/>
            <person name="Jung M."/>
            <person name="Ginzburg D."/>
            <person name="Zhao K."/>
            <person name="Won S.Y."/>
            <person name="Oh T.-J."/>
            <person name="Yu Y."/>
            <person name="Kim N.-H."/>
            <person name="Lee O.R."/>
            <person name="Lee T.-H."/>
            <person name="Bashyal P."/>
            <person name="Kim T.-S."/>
            <person name="Lee W.-H."/>
            <person name="Kawkins C."/>
            <person name="Kim C.-K."/>
            <person name="Kim J.S."/>
            <person name="Ahn B.O."/>
            <person name="Rhee S.Y."/>
            <person name="Sohng J.K."/>
        </authorList>
    </citation>
    <scope>NUCLEOTIDE SEQUENCE</scope>
    <source>
        <tissue evidence="2">Leaf</tissue>
    </source>
</reference>
<evidence type="ECO:0000313" key="3">
    <source>
        <dbReference type="Proteomes" id="UP000634136"/>
    </source>
</evidence>
<accession>A0A834XBB6</accession>
<evidence type="ECO:0000313" key="2">
    <source>
        <dbReference type="EMBL" id="KAF7841009.1"/>
    </source>
</evidence>
<proteinExistence type="predicted"/>
<name>A0A834XBB6_9FABA</name>
<gene>
    <name evidence="2" type="ORF">G2W53_003307</name>
</gene>
<protein>
    <submittedName>
        <fullName evidence="2">Uncharacterized protein</fullName>
    </submittedName>
</protein>
<keyword evidence="3" id="KW-1185">Reference proteome</keyword>
<dbReference type="AlphaFoldDB" id="A0A834XBB6"/>
<evidence type="ECO:0000256" key="1">
    <source>
        <dbReference type="SAM" id="MobiDB-lite"/>
    </source>
</evidence>
<organism evidence="2 3">
    <name type="scientific">Senna tora</name>
    <dbReference type="NCBI Taxonomy" id="362788"/>
    <lineage>
        <taxon>Eukaryota</taxon>
        <taxon>Viridiplantae</taxon>
        <taxon>Streptophyta</taxon>
        <taxon>Embryophyta</taxon>
        <taxon>Tracheophyta</taxon>
        <taxon>Spermatophyta</taxon>
        <taxon>Magnoliopsida</taxon>
        <taxon>eudicotyledons</taxon>
        <taxon>Gunneridae</taxon>
        <taxon>Pentapetalae</taxon>
        <taxon>rosids</taxon>
        <taxon>fabids</taxon>
        <taxon>Fabales</taxon>
        <taxon>Fabaceae</taxon>
        <taxon>Caesalpinioideae</taxon>
        <taxon>Cassia clade</taxon>
        <taxon>Senna</taxon>
    </lineage>
</organism>
<sequence>MYILGTVSLFASRRFQCQKRIQARRDGGQRNSGGRCGGSVHSELERGPQKIEMENVAVGESSSSRDPKGILGLAPNSKLGLSLLEGSGPNGGKGLLGLFPGLGPSSNEKLGNLNDNDVIGMNLDKGSKSISLKRKAIEALSPDKVKRSGRRGVTIAPGKLSFSIGVSPVEASGEDASSMEVSVSKNGVGGWPKKIPHGAMSALSWNVQGLQAPLTLNKPFLVFLMETRNSEKKVDHWRIMI</sequence>
<comment type="caution">
    <text evidence="2">The sequence shown here is derived from an EMBL/GenBank/DDBJ whole genome shotgun (WGS) entry which is preliminary data.</text>
</comment>
<dbReference type="EMBL" id="JAAIUW010000002">
    <property type="protein sequence ID" value="KAF7841009.1"/>
    <property type="molecule type" value="Genomic_DNA"/>
</dbReference>